<name>A0A8W8L7N8_MAGGI</name>
<evidence type="ECO:0000256" key="2">
    <source>
        <dbReference type="ARBA" id="ARBA00022771"/>
    </source>
</evidence>
<feature type="region of interest" description="Disordered" evidence="5">
    <location>
        <begin position="122"/>
        <end position="153"/>
    </location>
</feature>
<dbReference type="Gene3D" id="3.30.40.10">
    <property type="entry name" value="Zinc/RING finger domain, C3HC4 (zinc finger)"/>
    <property type="match status" value="1"/>
</dbReference>
<proteinExistence type="predicted"/>
<keyword evidence="9" id="KW-1185">Reference proteome</keyword>
<feature type="region of interest" description="Disordered" evidence="5">
    <location>
        <begin position="455"/>
        <end position="497"/>
    </location>
</feature>
<dbReference type="Proteomes" id="UP000005408">
    <property type="component" value="Unassembled WGS sequence"/>
</dbReference>
<organism evidence="8 9">
    <name type="scientific">Magallana gigas</name>
    <name type="common">Pacific oyster</name>
    <name type="synonym">Crassostrea gigas</name>
    <dbReference type="NCBI Taxonomy" id="29159"/>
    <lineage>
        <taxon>Eukaryota</taxon>
        <taxon>Metazoa</taxon>
        <taxon>Spiralia</taxon>
        <taxon>Lophotrochozoa</taxon>
        <taxon>Mollusca</taxon>
        <taxon>Bivalvia</taxon>
        <taxon>Autobranchia</taxon>
        <taxon>Pteriomorphia</taxon>
        <taxon>Ostreida</taxon>
        <taxon>Ostreoidea</taxon>
        <taxon>Ostreidae</taxon>
        <taxon>Magallana</taxon>
    </lineage>
</organism>
<dbReference type="AlphaFoldDB" id="A0A8W8L7N8"/>
<evidence type="ECO:0000256" key="5">
    <source>
        <dbReference type="SAM" id="MobiDB-lite"/>
    </source>
</evidence>
<evidence type="ECO:0000256" key="1">
    <source>
        <dbReference type="ARBA" id="ARBA00022723"/>
    </source>
</evidence>
<dbReference type="Gene3D" id="2.130.10.10">
    <property type="entry name" value="YVTN repeat-like/Quinoprotein amine dehydrogenase"/>
    <property type="match status" value="1"/>
</dbReference>
<dbReference type="InterPro" id="IPR018957">
    <property type="entry name" value="Znf_C3HC4_RING-type"/>
</dbReference>
<feature type="domain" description="B box-type" evidence="7">
    <location>
        <begin position="81"/>
        <end position="127"/>
    </location>
</feature>
<dbReference type="GO" id="GO:0008270">
    <property type="term" value="F:zinc ion binding"/>
    <property type="evidence" value="ECO:0007669"/>
    <property type="project" value="UniProtKB-KW"/>
</dbReference>
<evidence type="ECO:0000259" key="6">
    <source>
        <dbReference type="PROSITE" id="PS50089"/>
    </source>
</evidence>
<keyword evidence="2 4" id="KW-0863">Zinc-finger</keyword>
<dbReference type="PANTHER" id="PTHR25462:SF296">
    <property type="entry name" value="MEIOTIC P26, ISOFORM F"/>
    <property type="match status" value="1"/>
</dbReference>
<reference evidence="8" key="1">
    <citation type="submission" date="2022-08" db="UniProtKB">
        <authorList>
            <consortium name="EnsemblMetazoa"/>
        </authorList>
    </citation>
    <scope>IDENTIFICATION</scope>
    <source>
        <strain evidence="8">05x7-T-G4-1.051#20</strain>
    </source>
</reference>
<sequence>MSEQSDSICPICTHEFSTPEKVPKLLPCYHTFCSPCLDNMIASTPLNSDSTFRCPICRQGASIPKNGVQGFFDNYFRCAPQKEKTCDICGAGDNYQLDYCKECNSLLCDSCHKKYHQKKSKDDISEEDDDEIDDKSPSDSSFSKDNSVKTAKLGNHGNQMTFKWNNLESIRKIIPDDKNECWALTNQPYVTRFSRSGKETSRKCIDNIDNVLQDIARMSDGTLVLAFSNGEILLYNGQALRYVTNTGNVPTALYAFQDGRLLIATRPHSGSTRLNNSELLITDQTMKKIQPLDVNVDLQEVSSITVNEKNGQIALCEPSKKVVLILDTVSCKKLKFPSVKKYRGISNLLKEKEKFLNTLLSILYSLQYPLFQPRSVESDQNNGFCVLDGNNSIHGVDEEANLRFIVPIRTDENISCFHVDSNENNIWFGSESGQIFRTVFRTNRQTFVNEIQHYSDFENPDDSDDSETQESVSVPGGSGLQRVRSSDSAELSENDDPIGFPSYYLLLDDSSQIQSRNDTADQDSIFH</sequence>
<dbReference type="PANTHER" id="PTHR25462">
    <property type="entry name" value="BONUS, ISOFORM C-RELATED"/>
    <property type="match status" value="1"/>
</dbReference>
<dbReference type="CDD" id="cd19757">
    <property type="entry name" value="Bbox1"/>
    <property type="match status" value="1"/>
</dbReference>
<dbReference type="SUPFAM" id="SSF57850">
    <property type="entry name" value="RING/U-box"/>
    <property type="match status" value="1"/>
</dbReference>
<keyword evidence="3" id="KW-0862">Zinc</keyword>
<feature type="compositionally biased region" description="Acidic residues" evidence="5">
    <location>
        <begin position="124"/>
        <end position="133"/>
    </location>
</feature>
<evidence type="ECO:0000259" key="7">
    <source>
        <dbReference type="PROSITE" id="PS50119"/>
    </source>
</evidence>
<evidence type="ECO:0000256" key="3">
    <source>
        <dbReference type="ARBA" id="ARBA00022833"/>
    </source>
</evidence>
<feature type="compositionally biased region" description="Low complexity" evidence="5">
    <location>
        <begin position="138"/>
        <end position="149"/>
    </location>
</feature>
<evidence type="ECO:0008006" key="10">
    <source>
        <dbReference type="Google" id="ProtNLM"/>
    </source>
</evidence>
<protein>
    <recommendedName>
        <fullName evidence="10">Tripartite motif-containing protein 3</fullName>
    </recommendedName>
</protein>
<dbReference type="InterPro" id="IPR013083">
    <property type="entry name" value="Znf_RING/FYVE/PHD"/>
</dbReference>
<accession>A0A8W8L7N8</accession>
<dbReference type="InterPro" id="IPR017907">
    <property type="entry name" value="Znf_RING_CS"/>
</dbReference>
<dbReference type="GO" id="GO:0061630">
    <property type="term" value="F:ubiquitin protein ligase activity"/>
    <property type="evidence" value="ECO:0007669"/>
    <property type="project" value="TreeGrafter"/>
</dbReference>
<evidence type="ECO:0000313" key="8">
    <source>
        <dbReference type="EnsemblMetazoa" id="G26296.1:cds"/>
    </source>
</evidence>
<dbReference type="InterPro" id="IPR001841">
    <property type="entry name" value="Znf_RING"/>
</dbReference>
<dbReference type="PROSITE" id="PS50089">
    <property type="entry name" value="ZF_RING_2"/>
    <property type="match status" value="1"/>
</dbReference>
<dbReference type="SUPFAM" id="SSF63829">
    <property type="entry name" value="Calcium-dependent phosphotriesterase"/>
    <property type="match status" value="1"/>
</dbReference>
<dbReference type="SMART" id="SM00184">
    <property type="entry name" value="RING"/>
    <property type="match status" value="1"/>
</dbReference>
<feature type="compositionally biased region" description="Acidic residues" evidence="5">
    <location>
        <begin position="458"/>
        <end position="468"/>
    </location>
</feature>
<dbReference type="InterPro" id="IPR015943">
    <property type="entry name" value="WD40/YVTN_repeat-like_dom_sf"/>
</dbReference>
<dbReference type="Pfam" id="PF00097">
    <property type="entry name" value="zf-C3HC4"/>
    <property type="match status" value="1"/>
</dbReference>
<dbReference type="PROSITE" id="PS00518">
    <property type="entry name" value="ZF_RING_1"/>
    <property type="match status" value="1"/>
</dbReference>
<keyword evidence="1" id="KW-0479">Metal-binding</keyword>
<dbReference type="PROSITE" id="PS50119">
    <property type="entry name" value="ZF_BBOX"/>
    <property type="match status" value="1"/>
</dbReference>
<dbReference type="InterPro" id="IPR047153">
    <property type="entry name" value="TRIM45/56/19-like"/>
</dbReference>
<dbReference type="InterPro" id="IPR000315">
    <property type="entry name" value="Znf_B-box"/>
</dbReference>
<evidence type="ECO:0000313" key="9">
    <source>
        <dbReference type="Proteomes" id="UP000005408"/>
    </source>
</evidence>
<dbReference type="EnsemblMetazoa" id="G26296.1">
    <property type="protein sequence ID" value="G26296.1:cds"/>
    <property type="gene ID" value="G26296"/>
</dbReference>
<evidence type="ECO:0000256" key="4">
    <source>
        <dbReference type="PROSITE-ProRule" id="PRU00024"/>
    </source>
</evidence>
<feature type="domain" description="RING-type" evidence="6">
    <location>
        <begin position="9"/>
        <end position="58"/>
    </location>
</feature>